<organism evidence="1 2">
    <name type="scientific">Helicobacter bilis ATCC 43879</name>
    <dbReference type="NCBI Taxonomy" id="613026"/>
    <lineage>
        <taxon>Bacteria</taxon>
        <taxon>Pseudomonadati</taxon>
        <taxon>Campylobacterota</taxon>
        <taxon>Epsilonproteobacteria</taxon>
        <taxon>Campylobacterales</taxon>
        <taxon>Helicobacteraceae</taxon>
        <taxon>Helicobacter</taxon>
    </lineage>
</organism>
<dbReference type="EMBL" id="ACDN02000055">
    <property type="protein sequence ID" value="EEO24199.1"/>
    <property type="molecule type" value="Genomic_DNA"/>
</dbReference>
<proteinExistence type="predicted"/>
<dbReference type="RefSeq" id="WP_005218727.1">
    <property type="nucleotide sequence ID" value="NZ_KI392040.1"/>
</dbReference>
<dbReference type="AlphaFoldDB" id="C3XGR0"/>
<keyword evidence="2" id="KW-1185">Reference proteome</keyword>
<evidence type="ECO:0000313" key="1">
    <source>
        <dbReference type="EMBL" id="EEO24199.1"/>
    </source>
</evidence>
<comment type="caution">
    <text evidence="1">The sequence shown here is derived from an EMBL/GenBank/DDBJ whole genome shotgun (WGS) entry which is preliminary data.</text>
</comment>
<dbReference type="HOGENOM" id="CLU_2877342_0_0_7"/>
<protein>
    <submittedName>
        <fullName evidence="1">Uncharacterized protein</fullName>
    </submittedName>
</protein>
<gene>
    <name evidence="1" type="ORF">HRAG_01256</name>
</gene>
<dbReference type="OrthoDB" id="5327333at2"/>
<name>C3XGR0_9HELI</name>
<accession>C3XGR0</accession>
<reference evidence="1 2" key="1">
    <citation type="journal article" date="2014" name="Genome Announc.">
        <title>Draft genome sequences of six enterohepatic helicobacter species isolated from humans and one from rhesus macaques.</title>
        <authorList>
            <person name="Shen Z."/>
            <person name="Sheh A."/>
            <person name="Young S.K."/>
            <person name="Abouelliel A."/>
            <person name="Ward D.V."/>
            <person name="Earl A.M."/>
            <person name="Fox J.G."/>
        </authorList>
    </citation>
    <scope>NUCLEOTIDE SEQUENCE [LARGE SCALE GENOMIC DNA]</scope>
    <source>
        <strain evidence="1 2">ATCC 43879</strain>
    </source>
</reference>
<sequence>MDKKDNIAKQMAKKGMRIRAWALSKGMGQKDIDLLNSLSCGRSKGTKGRCKELREMLELEGFYIPKVSA</sequence>
<dbReference type="Proteomes" id="UP000005085">
    <property type="component" value="Unassembled WGS sequence"/>
</dbReference>
<evidence type="ECO:0000313" key="2">
    <source>
        <dbReference type="Proteomes" id="UP000005085"/>
    </source>
</evidence>